<organism evidence="1 2">
    <name type="scientific">Desulfamplus magnetovallimortis</name>
    <dbReference type="NCBI Taxonomy" id="1246637"/>
    <lineage>
        <taxon>Bacteria</taxon>
        <taxon>Pseudomonadati</taxon>
        <taxon>Thermodesulfobacteriota</taxon>
        <taxon>Desulfobacteria</taxon>
        <taxon>Desulfobacterales</taxon>
        <taxon>Desulfobacteraceae</taxon>
        <taxon>Desulfamplus</taxon>
    </lineage>
</organism>
<evidence type="ECO:0000313" key="2">
    <source>
        <dbReference type="Proteomes" id="UP000191931"/>
    </source>
</evidence>
<dbReference type="EMBL" id="FWEV01000181">
    <property type="protein sequence ID" value="SLM31031.1"/>
    <property type="molecule type" value="Genomic_DNA"/>
</dbReference>
<dbReference type="AlphaFoldDB" id="A0A1W1HEV1"/>
<reference evidence="1 2" key="1">
    <citation type="submission" date="2017-03" db="EMBL/GenBank/DDBJ databases">
        <authorList>
            <person name="Afonso C.L."/>
            <person name="Miller P.J."/>
            <person name="Scott M.A."/>
            <person name="Spackman E."/>
            <person name="Goraichik I."/>
            <person name="Dimitrov K.M."/>
            <person name="Suarez D.L."/>
            <person name="Swayne D.E."/>
        </authorList>
    </citation>
    <scope>NUCLEOTIDE SEQUENCE [LARGE SCALE GENOMIC DNA]</scope>
    <source>
        <strain evidence="1">PRJEB14757</strain>
    </source>
</reference>
<accession>A0A1W1HEV1</accession>
<protein>
    <recommendedName>
        <fullName evidence="3">DUF2281 domain-containing protein</fullName>
    </recommendedName>
</protein>
<name>A0A1W1HEV1_9BACT</name>
<sequence>MKLKENIFESIESMDTYELTLIYEYINLLKKQKKVPQTTKSNISIDQIHVMTSSSDESWSKAVIEDREDRV</sequence>
<gene>
    <name evidence="1" type="ORF">MTBBW1_2610002</name>
</gene>
<proteinExistence type="predicted"/>
<evidence type="ECO:0008006" key="3">
    <source>
        <dbReference type="Google" id="ProtNLM"/>
    </source>
</evidence>
<evidence type="ECO:0000313" key="1">
    <source>
        <dbReference type="EMBL" id="SLM31031.1"/>
    </source>
</evidence>
<dbReference type="STRING" id="1246637.MTBBW1_2610002"/>
<keyword evidence="2" id="KW-1185">Reference proteome</keyword>
<dbReference type="Proteomes" id="UP000191931">
    <property type="component" value="Unassembled WGS sequence"/>
</dbReference>
<dbReference type="RefSeq" id="WP_080809764.1">
    <property type="nucleotide sequence ID" value="NZ_LT828571.1"/>
</dbReference>